<dbReference type="InterPro" id="IPR000572">
    <property type="entry name" value="OxRdtase_Mopterin-bd_dom"/>
</dbReference>
<dbReference type="SUPFAM" id="SSF56524">
    <property type="entry name" value="Oxidoreductase molybdopterin-binding domain"/>
    <property type="match status" value="1"/>
</dbReference>
<evidence type="ECO:0000259" key="2">
    <source>
        <dbReference type="Pfam" id="PF00174"/>
    </source>
</evidence>
<keyword evidence="1" id="KW-0732">Signal</keyword>
<feature type="signal peptide" evidence="1">
    <location>
        <begin position="1"/>
        <end position="25"/>
    </location>
</feature>
<organism evidence="3 4">
    <name type="scientific">Leisingera aquaemixtae</name>
    <dbReference type="NCBI Taxonomy" id="1396826"/>
    <lineage>
        <taxon>Bacteria</taxon>
        <taxon>Pseudomonadati</taxon>
        <taxon>Pseudomonadota</taxon>
        <taxon>Alphaproteobacteria</taxon>
        <taxon>Rhodobacterales</taxon>
        <taxon>Roseobacteraceae</taxon>
        <taxon>Leisingera</taxon>
    </lineage>
</organism>
<evidence type="ECO:0000313" key="3">
    <source>
        <dbReference type="EMBL" id="CUI02160.1"/>
    </source>
</evidence>
<dbReference type="Gene3D" id="3.90.420.10">
    <property type="entry name" value="Oxidoreductase, molybdopterin-binding domain"/>
    <property type="match status" value="1"/>
</dbReference>
<proteinExistence type="predicted"/>
<gene>
    <name evidence="3" type="ORF">PHA8399_04322</name>
</gene>
<name>A0A0P1HES9_9RHOB</name>
<evidence type="ECO:0000256" key="1">
    <source>
        <dbReference type="SAM" id="SignalP"/>
    </source>
</evidence>
<protein>
    <submittedName>
        <fullName evidence="3">Oxidoreductase molybdopterin binding domain protein</fullName>
    </submittedName>
</protein>
<feature type="chain" id="PRO_5006064345" evidence="1">
    <location>
        <begin position="26"/>
        <end position="165"/>
    </location>
</feature>
<sequence>MRGMMSRAAALAAMVVITCAAAVFAGEEPKVLLSVRMDGAAEPSAQYTIADLRALDPVTFETETIWTTGPQQFTGVPLAVLMERMGVSGGQLVAHAVNNYSVEIPVSDAIEGGPIVAFERNGAEMSLRNKGPLWVVYPYDSNPDYRTEEVYSRSIWQLDRIVIRP</sequence>
<accession>A0A0P1HES9</accession>
<dbReference type="AlphaFoldDB" id="A0A0P1HES9"/>
<feature type="domain" description="Oxidoreductase molybdopterin-binding" evidence="2">
    <location>
        <begin position="65"/>
        <end position="138"/>
    </location>
</feature>
<dbReference type="Proteomes" id="UP000051326">
    <property type="component" value="Unassembled WGS sequence"/>
</dbReference>
<dbReference type="STRING" id="1396826.PHA8399_04322"/>
<dbReference type="EMBL" id="CYSR01000040">
    <property type="protein sequence ID" value="CUI02160.1"/>
    <property type="molecule type" value="Genomic_DNA"/>
</dbReference>
<evidence type="ECO:0000313" key="4">
    <source>
        <dbReference type="Proteomes" id="UP000051326"/>
    </source>
</evidence>
<reference evidence="3 4" key="1">
    <citation type="submission" date="2015-09" db="EMBL/GenBank/DDBJ databases">
        <authorList>
            <consortium name="Swine Surveillance"/>
        </authorList>
    </citation>
    <scope>NUCLEOTIDE SEQUENCE [LARGE SCALE GENOMIC DNA]</scope>
    <source>
        <strain evidence="3 4">CECT 8399</strain>
    </source>
</reference>
<dbReference type="Pfam" id="PF00174">
    <property type="entry name" value="Oxidored_molyb"/>
    <property type="match status" value="1"/>
</dbReference>
<dbReference type="InterPro" id="IPR036374">
    <property type="entry name" value="OxRdtase_Mopterin-bd_sf"/>
</dbReference>